<protein>
    <submittedName>
        <fullName evidence="6">Putative outer membrane protein pmp20</fullName>
    </submittedName>
</protein>
<evidence type="ECO:0000256" key="1">
    <source>
        <dbReference type="ARBA" id="ARBA00022729"/>
    </source>
</evidence>
<evidence type="ECO:0000259" key="5">
    <source>
        <dbReference type="PROSITE" id="PS50268"/>
    </source>
</evidence>
<keyword evidence="3" id="KW-0325">Glycoprotein</keyword>
<dbReference type="SMART" id="SM00135">
    <property type="entry name" value="LY"/>
    <property type="match status" value="4"/>
</dbReference>
<dbReference type="InterPro" id="IPR039005">
    <property type="entry name" value="CSPG_rpt"/>
</dbReference>
<dbReference type="PROSITE" id="PS50268">
    <property type="entry name" value="CADHERIN_2"/>
    <property type="match status" value="1"/>
</dbReference>
<dbReference type="GO" id="GO:0009653">
    <property type="term" value="P:anatomical structure morphogenesis"/>
    <property type="evidence" value="ECO:0007669"/>
    <property type="project" value="TreeGrafter"/>
</dbReference>
<dbReference type="KEGG" id="gai:IMCC3135_26460"/>
<dbReference type="SMART" id="SM00112">
    <property type="entry name" value="CA"/>
    <property type="match status" value="1"/>
</dbReference>
<dbReference type="InterPro" id="IPR051561">
    <property type="entry name" value="FRAS1_ECM"/>
</dbReference>
<feature type="region of interest" description="Disordered" evidence="4">
    <location>
        <begin position="3106"/>
        <end position="3153"/>
    </location>
</feature>
<evidence type="ECO:0000256" key="4">
    <source>
        <dbReference type="SAM" id="MobiDB-lite"/>
    </source>
</evidence>
<dbReference type="Pfam" id="PF14252">
    <property type="entry name" value="DUF4347"/>
    <property type="match status" value="1"/>
</dbReference>
<feature type="region of interest" description="Disordered" evidence="4">
    <location>
        <begin position="2932"/>
        <end position="2964"/>
    </location>
</feature>
<keyword evidence="7" id="KW-1185">Reference proteome</keyword>
<dbReference type="GO" id="GO:0005509">
    <property type="term" value="F:calcium ion binding"/>
    <property type="evidence" value="ECO:0007669"/>
    <property type="project" value="InterPro"/>
</dbReference>
<dbReference type="CDD" id="cd11304">
    <property type="entry name" value="Cadherin_repeat"/>
    <property type="match status" value="1"/>
</dbReference>
<dbReference type="InterPro" id="IPR011042">
    <property type="entry name" value="6-blade_b-propeller_TolB-like"/>
</dbReference>
<name>A0A2Z2P3W3_9GAMM</name>
<dbReference type="Gene3D" id="2.60.40.10">
    <property type="entry name" value="Immunoglobulins"/>
    <property type="match status" value="1"/>
</dbReference>
<dbReference type="Gene3D" id="2.120.10.30">
    <property type="entry name" value="TolB, C-terminal domain"/>
    <property type="match status" value="1"/>
</dbReference>
<dbReference type="InterPro" id="IPR006626">
    <property type="entry name" value="PbH1"/>
</dbReference>
<dbReference type="InterPro" id="IPR011050">
    <property type="entry name" value="Pectin_lyase_fold/virulence"/>
</dbReference>
<dbReference type="NCBIfam" id="NF012209">
    <property type="entry name" value="LEPR-8K"/>
    <property type="match status" value="1"/>
</dbReference>
<dbReference type="SUPFAM" id="SSF51126">
    <property type="entry name" value="Pectin lyase-like"/>
    <property type="match status" value="2"/>
</dbReference>
<accession>A0A2Z2P3W3</accession>
<dbReference type="InterPro" id="IPR025592">
    <property type="entry name" value="DUF4347"/>
</dbReference>
<dbReference type="PANTHER" id="PTHR45739">
    <property type="entry name" value="MATRIX PROTEIN, PUTATIVE-RELATED"/>
    <property type="match status" value="1"/>
</dbReference>
<organism evidence="6 7">
    <name type="scientific">Granulosicoccus antarcticus IMCC3135</name>
    <dbReference type="NCBI Taxonomy" id="1192854"/>
    <lineage>
        <taxon>Bacteria</taxon>
        <taxon>Pseudomonadati</taxon>
        <taxon>Pseudomonadota</taxon>
        <taxon>Gammaproteobacteria</taxon>
        <taxon>Chromatiales</taxon>
        <taxon>Granulosicoccaceae</taxon>
        <taxon>Granulosicoccus</taxon>
    </lineage>
</organism>
<dbReference type="EMBL" id="CP018632">
    <property type="protein sequence ID" value="ASJ75347.1"/>
    <property type="molecule type" value="Genomic_DNA"/>
</dbReference>
<dbReference type="Pfam" id="PF16184">
    <property type="entry name" value="Cadherin_3"/>
    <property type="match status" value="15"/>
</dbReference>
<evidence type="ECO:0000313" key="6">
    <source>
        <dbReference type="EMBL" id="ASJ75347.1"/>
    </source>
</evidence>
<dbReference type="InterPro" id="IPR010221">
    <property type="entry name" value="VCBS_dom"/>
</dbReference>
<dbReference type="OrthoDB" id="5772876at2"/>
<dbReference type="InterPro" id="IPR059226">
    <property type="entry name" value="Choice_anch_Q_dom"/>
</dbReference>
<dbReference type="SMART" id="SM00710">
    <property type="entry name" value="PbH1"/>
    <property type="match status" value="9"/>
</dbReference>
<dbReference type="GO" id="GO:0016020">
    <property type="term" value="C:membrane"/>
    <property type="evidence" value="ECO:0007669"/>
    <property type="project" value="InterPro"/>
</dbReference>
<proteinExistence type="predicted"/>
<gene>
    <name evidence="6" type="ORF">IMCC3135_26460</name>
</gene>
<dbReference type="InterPro" id="IPR002126">
    <property type="entry name" value="Cadherin-like_dom"/>
</dbReference>
<keyword evidence="1" id="KW-0732">Signal</keyword>
<reference evidence="6 7" key="1">
    <citation type="submission" date="2016-12" db="EMBL/GenBank/DDBJ databases">
        <authorList>
            <person name="Song W.-J."/>
            <person name="Kurnit D.M."/>
        </authorList>
    </citation>
    <scope>NUCLEOTIDE SEQUENCE [LARGE SCALE GENOMIC DNA]</scope>
    <source>
        <strain evidence="6 7">IMCC3135</strain>
    </source>
</reference>
<dbReference type="InterPro" id="IPR015919">
    <property type="entry name" value="Cadherin-like_sf"/>
</dbReference>
<dbReference type="InterPro" id="IPR013783">
    <property type="entry name" value="Ig-like_fold"/>
</dbReference>
<dbReference type="RefSeq" id="WP_088920271.1">
    <property type="nucleotide sequence ID" value="NZ_CP018632.1"/>
</dbReference>
<sequence length="3153" mass="330913">MKRRSQHQGKLARKPIVDVLEPRLLYSADALSGLLPLLFDEGEENDDHYLIPIELPSPQIESINHIIFLDESVPSGQSLTATLDDAHTRIVTINSQDDGLLLISQTLAEYDSLSSVQIISHGEPGQLQLGAVRVDEATLIANQVAVSRWANALSEDADFLLMGCDVAAGPEGLRFVDELARLSGADVAASIDITGHDSLGGDWDLEYHNGTIETAFALDDDAQSQWTHSLGTIVVDTLVDEFDIAAGVTLDELLVLQSNGEIVSLREAVYAANQGASGVDTIILGSGNYQLSITGSDDDAQVGDLDIADDIIITGEGLDNTHIQISEVGERVVDVFDSTLTMDGLKITGGSALGDGGGIRAQGSSQIILTGVEISGNQANGNGGGIYASSSVSAQLGKITGNSSNGGGGGIYSTSGATSLSNMEVSGNTSVGNGGGVLAQDVIVIDSGVTGNTSSNANGGGLYVTGTLELTNFMVKDNTAQTSGGGVYVVDTFTIDSGQFNNNRSITEKGGGLYSLETGLISDTDFILNKAEQEGGGILASKAVDISNSGFQYNDAVKDGGAIFANESLTVTDSGFGSNTSAANGGAVYVNTALIIERSSFRLNTASSGEGGAVYHNDNTSITVTSSTFSGNSADRAGAIHSGGAGTIRGSTFVENDASTAFTVIEGTGGFISVISSIFYNNPATDAGITIFSDGTVVTGGYNLLDFNSGSETDLNNIDPLLGAYDASSGRVGGYTLLPGSPAINAGNADASQTTDGQGVVLDEFADIGAAEYSSNDSVIFWSDSNGAIYRSNTDFTNVQLFISGRTDPHSLSVNLDDGRLYWVEQGGTTIVSAALGDPGTVTTFLTGLVNARSLAVDAANRHVYVAFEGGTGRINRYDLDGGGLLETVVSSGISDPKDLAFDGNRLYWIEGNSTVLTQSVRSTDLAGGDLQIHETDTGLANIALNADSTYIYYAEKTSDSIARIDTSTETTTLHATLPDLDPGEVRVDQSTGNVIFSSDVSNRIVTLSVSDWSELAGYSHPQDVIEIATTSTTVASAMPELNVNAGLTVLEGSLATIDSSVLEVIDSDTDASNIVYTLLNTPLNGNLIVNGDSSAVSFTEAQLQDSNIVIAYQHDGSETLTESLQFEVSDGSNTTDPFTFDIGIEPDNDTPTLVITGAPFTVSEGDELTVDQALLLSSDVDSPTTDYLYTVSAQQNGQLKYQSTLLSDGETFSYQQLSSGQFTFLHDGSETTTASFVVELSDGTATTAAQIVSIAVDPVNDAPTLSIVGAPFNVAEGNELLLGETVLVSNDVDNLTTDYLYTVSAQQNGQIKYQSTLLSDGETFTHQQLSSGQFTFLHDGSETTTASFIVELSDGTASTVAQTVSIAVNPVNDAPTLSIVGAPFNVAEGNELLLGETVLVSGDVDNLATDYLYTVSAQQNGQIKYQSTLLSDGETFTYQQLSSGQFTFLHDGSETTAASFIVELSDGSATTAAQTVSITVDPVNDAPTLSIVGAPFNVAEGNELLLGETVLVSGDVDNLSTDYLYIVSAQQNGQLKYQNTLLSDGEKFTYQQLSSGQLTFLHDSGETTTASFTIVLTDGTATTVAQTVSIAVNPVNDAPTLSIVGAPFNVAEGNELLLSESVLVSGDVDNLTIDYLYTVSAQQNGQIKYQSTLLSDGETFTHQQLSSGQFTFLHDGSETTAASFIVELSDGSATTAAQTVSITVDPVNDAPTLSIVGAPFNVAEGNELLLGETVLVSGDVDNLSTDYLYIVSAQQNGQLKYQNSLLSDGETFTYQQLSSGQLTFLHDGSETTTASFVVELSDGTATTAAQIVSIAVDPVNDAPTLSIVGAPFNVAEGNELLLGETVLVSNDVDNLTTDYLYTVSAQQNGQIKYQSTLLSDGETFTYQQLSSGQLTFIHDGSETTTASFTIILSDGTATTAAQTVSITVDPVDDAPTLSIVGAPFNVAEGNELLLSETILLSDDVDNLNTDYLYTVSAQQNGQIKYQSTLLSDGETFTYQQLSSGQFTFLHDGSETTAASFIVELSDGSATTAAQTVSITVDPVNDAPTLSIVGASFNVAEGNELLLSETILLSDDVDNLNTDYLYTVSAQQNGQLKYQSTLLSDGETFTYQQLSSSELTFLHDGSEATTASFIVELSDGTATTTAQTVSIAVNPVNDVPTLSIVGAPFNVAEGNELLLSESVLVSGDVDNLTTDYLYTVSAQQNGQIKYQSTLLSDGETFTYQQLSSGQFTFLHDGSETTAASFIVELSDGSATTAAQTVSITVDPVNDAPTLSIVGAPFNVAEGNELLLSETILLSDDVDNLNTDYLYTVSAQQNGQLKYQSTLLSDGETFTYQQLSSSELTFLHDGSEATTASFIVELSDGTATTAAQIVSIAADPVNDAPTLSIAGAPFNVAEGESFPVSEIILLSDDVDNLSADYLYTVSAQQNGQLQYQGTFLSDGDTFTYQQLTSAQLEFLHDGSETTAASFTVVLSDGITSTVEQIVSMGVSPVNDAPTLSIVGAPFTVQEGEAFELSEAMLLSDDVDNPTADYLYTVSAQNNGQLQYQDTLLSDGDTFTYQQLVSASLYFRHDGSESATSSVTLSVSDGSRASNSVTLNIDIEAVDDAPVWSAPSSVLQVQEGGVTVLDTQLVAATDSDNAQSEFIYRLVGNSEQGALELSGNVLSEGDTFTQSQLESGAVLYRQDGSETRSDSISLLAFNQNGSAQAQTIDIAISEQNDVPQLSVNVDAVAENIAGAALGTVSVSDDDMGDSVVLTVDDARFEIIGNMLVLKAEQSLDHESEPILTLNVSATDSRGAVTSVQVIIDVLDRNDAPQLAFVPGPTAGDGYQLPSDLFVDQDGDFMGLSVTQADGKSLPEWLLFDQSRRQFSVADAEAASEQLDVLISAEDGRGGEISTVMSLLFDPPLAAAEPVVPALPEIELLQAPIVSLRTEQEPLSSNESQSTESQAVESPEESLSDDPSAVESPFIPTVDVQALIESVPRAGFLELAVLGQDVLNSEKESVVRTTENDIDSFDLADLLRLPSSNFSVQSDLFDDAFTKQKDVMEEQASLMQVLMGKSAGVTTGLSAGYLLWLIRGGTLMGSVLSSLPAWRFVDPLPVLDSLGGGVDNDDESLESMVNADGDADANHENVVPPHNIPGHDSSPIDDASRGRG</sequence>
<dbReference type="InterPro" id="IPR000033">
    <property type="entry name" value="LDLR_classB_rpt"/>
</dbReference>
<dbReference type="NCBIfam" id="TIGR01965">
    <property type="entry name" value="VCBS_repeat"/>
    <property type="match status" value="4"/>
</dbReference>
<dbReference type="SUPFAM" id="SSF63825">
    <property type="entry name" value="YWTD domain"/>
    <property type="match status" value="2"/>
</dbReference>
<dbReference type="SUPFAM" id="SSF49313">
    <property type="entry name" value="Cadherin-like"/>
    <property type="match status" value="2"/>
</dbReference>
<keyword evidence="2" id="KW-0677">Repeat</keyword>
<dbReference type="GO" id="GO:0007156">
    <property type="term" value="P:homophilic cell adhesion via plasma membrane adhesion molecules"/>
    <property type="evidence" value="ECO:0007669"/>
    <property type="project" value="InterPro"/>
</dbReference>
<dbReference type="Gene3D" id="2.60.40.60">
    <property type="entry name" value="Cadherins"/>
    <property type="match status" value="1"/>
</dbReference>
<evidence type="ECO:0000313" key="7">
    <source>
        <dbReference type="Proteomes" id="UP000250079"/>
    </source>
</evidence>
<dbReference type="PROSITE" id="PS51854">
    <property type="entry name" value="CSPG"/>
    <property type="match status" value="3"/>
</dbReference>
<feature type="domain" description="Cadherin" evidence="5">
    <location>
        <begin position="2706"/>
        <end position="2816"/>
    </location>
</feature>
<evidence type="ECO:0000256" key="2">
    <source>
        <dbReference type="ARBA" id="ARBA00022737"/>
    </source>
</evidence>
<dbReference type="PANTHER" id="PTHR45739:SF8">
    <property type="entry name" value="FRAS1-RELATED EXTRACELLULAR MATRIX PROTEIN 1"/>
    <property type="match status" value="1"/>
</dbReference>
<dbReference type="Proteomes" id="UP000250079">
    <property type="component" value="Chromosome"/>
</dbReference>
<dbReference type="NCBIfam" id="NF041518">
    <property type="entry name" value="choice_anch_Q"/>
    <property type="match status" value="1"/>
</dbReference>
<evidence type="ECO:0000256" key="3">
    <source>
        <dbReference type="ARBA" id="ARBA00023180"/>
    </source>
</evidence>
<dbReference type="InterPro" id="IPR053786">
    <property type="entry name" value="LEPRxLL_CS"/>
</dbReference>
<feature type="compositionally biased region" description="Polar residues" evidence="4">
    <location>
        <begin position="2934"/>
        <end position="2949"/>
    </location>
</feature>